<sequence length="307" mass="34629">MNENYPATIENILQERNQSQGYETLEDCSSRTCTSTNTSKSENNEQNSFKTSIKDEICSCLQTTDNVNAGCTILSASSMKPTCMTSETKRLIRKDEKAVTPLLNDAMSLLEDNSSSLLSYKYADSSQRPQNLAALQMSAHVLKMKSCETCGGLHNGSFASGRFCSSKCARTVGGIARKMQRLRSKSKENNARTVSKDKHGTAAKFLQKVWTSVQLDNSRIAPRRDYRTYSDWTWITDRHQMENDFFRDHQHFQIASSLCSLDNADRIEKNEQVIKNSNDKVSFQQEGNTIERLKGQHTKMDVASLLN</sequence>
<protein>
    <submittedName>
        <fullName evidence="1">Uncharacterized protein</fullName>
    </submittedName>
</protein>
<evidence type="ECO:0000313" key="1">
    <source>
        <dbReference type="EMBL" id="GJQ14843.1"/>
    </source>
</evidence>
<evidence type="ECO:0000313" key="2">
    <source>
        <dbReference type="Proteomes" id="UP001061958"/>
    </source>
</evidence>
<dbReference type="Proteomes" id="UP001061958">
    <property type="component" value="Unassembled WGS sequence"/>
</dbReference>
<proteinExistence type="predicted"/>
<organism evidence="1 2">
    <name type="scientific">Galdieria partita</name>
    <dbReference type="NCBI Taxonomy" id="83374"/>
    <lineage>
        <taxon>Eukaryota</taxon>
        <taxon>Rhodophyta</taxon>
        <taxon>Bangiophyceae</taxon>
        <taxon>Galdieriales</taxon>
        <taxon>Galdieriaceae</taxon>
        <taxon>Galdieria</taxon>
    </lineage>
</organism>
<reference evidence="1" key="2">
    <citation type="submission" date="2022-01" db="EMBL/GenBank/DDBJ databases">
        <authorList>
            <person name="Hirooka S."/>
            <person name="Miyagishima S.Y."/>
        </authorList>
    </citation>
    <scope>NUCLEOTIDE SEQUENCE</scope>
    <source>
        <strain evidence="1">NBRC 102759</strain>
    </source>
</reference>
<dbReference type="OrthoDB" id="1678912at2759"/>
<dbReference type="EMBL" id="BQMJ01000060">
    <property type="protein sequence ID" value="GJQ14843.1"/>
    <property type="molecule type" value="Genomic_DNA"/>
</dbReference>
<comment type="caution">
    <text evidence="1">The sequence shown here is derived from an EMBL/GenBank/DDBJ whole genome shotgun (WGS) entry which is preliminary data.</text>
</comment>
<reference evidence="1" key="1">
    <citation type="journal article" date="2022" name="Proc. Natl. Acad. Sci. U.S.A.">
        <title>Life cycle and functional genomics of the unicellular red alga Galdieria for elucidating algal and plant evolution and industrial use.</title>
        <authorList>
            <person name="Hirooka S."/>
            <person name="Itabashi T."/>
            <person name="Ichinose T.M."/>
            <person name="Onuma R."/>
            <person name="Fujiwara T."/>
            <person name="Yamashita S."/>
            <person name="Jong L.W."/>
            <person name="Tomita R."/>
            <person name="Iwane A.H."/>
            <person name="Miyagishima S.Y."/>
        </authorList>
    </citation>
    <scope>NUCLEOTIDE SEQUENCE</scope>
    <source>
        <strain evidence="1">NBRC 102759</strain>
    </source>
</reference>
<keyword evidence="2" id="KW-1185">Reference proteome</keyword>
<dbReference type="AlphaFoldDB" id="A0A9C7UTG1"/>
<gene>
    <name evidence="1" type="ORF">GpartN1_g6634.t1</name>
</gene>
<accession>A0A9C7UTG1</accession>
<name>A0A9C7UTG1_9RHOD</name>